<accession>A0A3P8S8S8</accession>
<protein>
    <recommendedName>
        <fullName evidence="3">Endonuclease/exonuclease/phosphatase domain-containing protein</fullName>
    </recommendedName>
</protein>
<dbReference type="GeneTree" id="ENSGT01130000279173"/>
<name>A0A3P8S8S8_AMPPE</name>
<evidence type="ECO:0000313" key="2">
    <source>
        <dbReference type="Proteomes" id="UP000265080"/>
    </source>
</evidence>
<dbReference type="InterPro" id="IPR036691">
    <property type="entry name" value="Endo/exonu/phosph_ase_sf"/>
</dbReference>
<keyword evidence="2" id="KW-1185">Reference proteome</keyword>
<dbReference type="AlphaFoldDB" id="A0A3P8S8S8"/>
<reference evidence="1" key="3">
    <citation type="submission" date="2025-09" db="UniProtKB">
        <authorList>
            <consortium name="Ensembl"/>
        </authorList>
    </citation>
    <scope>IDENTIFICATION</scope>
</reference>
<reference evidence="1 2" key="1">
    <citation type="submission" date="2018-03" db="EMBL/GenBank/DDBJ databases">
        <title>Finding Nemo's genes: A chromosome-scale reference assembly of the genome of the orange clownfish Amphiprion percula.</title>
        <authorList>
            <person name="Lehmann R."/>
        </authorList>
    </citation>
    <scope>NUCLEOTIDE SEQUENCE</scope>
</reference>
<proteinExistence type="predicted"/>
<dbReference type="Gene3D" id="3.60.10.10">
    <property type="entry name" value="Endonuclease/exonuclease/phosphatase"/>
    <property type="match status" value="1"/>
</dbReference>
<evidence type="ECO:0008006" key="3">
    <source>
        <dbReference type="Google" id="ProtNLM"/>
    </source>
</evidence>
<evidence type="ECO:0000313" key="1">
    <source>
        <dbReference type="Ensembl" id="ENSAPEP00000008475.1"/>
    </source>
</evidence>
<dbReference type="SUPFAM" id="SSF56219">
    <property type="entry name" value="DNase I-like"/>
    <property type="match status" value="1"/>
</dbReference>
<reference evidence="1" key="2">
    <citation type="submission" date="2025-08" db="UniProtKB">
        <authorList>
            <consortium name="Ensembl"/>
        </authorList>
    </citation>
    <scope>IDENTIFICATION</scope>
</reference>
<dbReference type="Proteomes" id="UP000265080">
    <property type="component" value="Chromosome 7"/>
</dbReference>
<sequence>MNKLNLVSYNVHGLNLSIKRKNTLNQLKKLQCSIVFYASYGKMRGVSILIGKGTPIKVEKDIKDNTELYIMIAGSIGDMTVSVLNVFAPSEEKETFFKQILKVITSEAKGMLLMGG</sequence>
<dbReference type="Ensembl" id="ENSAPET00000008718.1">
    <property type="protein sequence ID" value="ENSAPEP00000008475.1"/>
    <property type="gene ID" value="ENSAPEG00000006114.1"/>
</dbReference>
<organism evidence="1 2">
    <name type="scientific">Amphiprion percula</name>
    <name type="common">Orange clownfish</name>
    <name type="synonym">Lutjanus percula</name>
    <dbReference type="NCBI Taxonomy" id="161767"/>
    <lineage>
        <taxon>Eukaryota</taxon>
        <taxon>Metazoa</taxon>
        <taxon>Chordata</taxon>
        <taxon>Craniata</taxon>
        <taxon>Vertebrata</taxon>
        <taxon>Euteleostomi</taxon>
        <taxon>Actinopterygii</taxon>
        <taxon>Neopterygii</taxon>
        <taxon>Teleostei</taxon>
        <taxon>Neoteleostei</taxon>
        <taxon>Acanthomorphata</taxon>
        <taxon>Ovalentaria</taxon>
        <taxon>Pomacentridae</taxon>
        <taxon>Amphiprion</taxon>
    </lineage>
</organism>